<feature type="binding site" evidence="4">
    <location>
        <position position="333"/>
    </location>
    <ligand>
        <name>pyridoxal 5'-phosphate</name>
        <dbReference type="ChEBI" id="CHEBI:597326"/>
    </ligand>
</feature>
<dbReference type="NCBIfam" id="TIGR01814">
    <property type="entry name" value="kynureninase"/>
    <property type="match status" value="1"/>
</dbReference>
<comment type="subcellular location">
    <subcellularLocation>
        <location evidence="4 5">Cytoplasm</location>
    </subcellularLocation>
</comment>
<dbReference type="InterPro" id="IPR015424">
    <property type="entry name" value="PyrdxlP-dep_Trfase"/>
</dbReference>
<dbReference type="GO" id="GO:0097053">
    <property type="term" value="P:L-kynurenine catabolic process"/>
    <property type="evidence" value="ECO:0007669"/>
    <property type="project" value="UniProtKB-UniRule"/>
</dbReference>
<feature type="modified residue" description="N6-(pyridoxal phosphate)lysine" evidence="4">
    <location>
        <position position="275"/>
    </location>
</feature>
<comment type="pathway">
    <text evidence="4 5">Cofactor biosynthesis; NAD(+) biosynthesis; quinolinate from L-kynurenine: step 2/3.</text>
</comment>
<comment type="subunit">
    <text evidence="4 5">Homodimer.</text>
</comment>
<dbReference type="GO" id="GO:0019441">
    <property type="term" value="P:L-tryptophan catabolic process to kynurenine"/>
    <property type="evidence" value="ECO:0007669"/>
    <property type="project" value="TreeGrafter"/>
</dbReference>
<dbReference type="InterPro" id="IPR015422">
    <property type="entry name" value="PyrdxlP-dep_Trfase_small"/>
</dbReference>
<feature type="binding site" evidence="4">
    <location>
        <position position="136"/>
    </location>
    <ligand>
        <name>pyridoxal 5'-phosphate</name>
        <dbReference type="ChEBI" id="CHEBI:597326"/>
    </ligand>
</feature>
<sequence length="457" mass="51628">MNTDLPISSLDQYINTLGFDPLSREFAEAMDKLPELKNFRDQFELPTIESMGGSRALTGTIDQPSIYFSGNSLGLMPKKVRQNINEELDIWSKEAVHAHTSNRYGRPWVSIEESCLPTLEKIVGGNPGEVTIMNTLTVNMHLLFVPFYNPTETRFKLLMEDKAFPSDDYAAVTNLTMRGVDPEKAIIRMKPRDGESTLRTEDILKVIQEEGDQIALIWFPGIQYYTGQFFEMEKITQAGHAKGCMVGFDLAHAAGNVPLKLHDWNVDFAVWCSYKYLNSCGGAVGGAFVHSKYAKDFGRNRLTGWWSHKLDTRFVMDNNFDPCEGINGFRISNQNVLSTTAICASLDVFAQTSIDRLRERSIVLTGYLEMLLNKFDNVKKNVSIMTPSDVVQRGTQLSLKFDPKILDKASEYLISYGVIADVRRPDCIRAAPTALYNTFEEVYNFVIILNNFNFDSN</sequence>
<keyword evidence="3 4" id="KW-0663">Pyridoxal phosphate</keyword>
<dbReference type="HAMAP" id="MF_01970">
    <property type="entry name" value="Kynureninase"/>
    <property type="match status" value="1"/>
</dbReference>
<proteinExistence type="inferred from homology"/>
<dbReference type="UniPathway" id="UPA00253">
    <property type="reaction ID" value="UER00329"/>
</dbReference>
<evidence type="ECO:0000313" key="7">
    <source>
        <dbReference type="Proteomes" id="UP000187283"/>
    </source>
</evidence>
<dbReference type="FunFam" id="3.40.640.10:FF:000031">
    <property type="entry name" value="Kynureninase"/>
    <property type="match status" value="1"/>
</dbReference>
<dbReference type="InterPro" id="IPR010111">
    <property type="entry name" value="Kynureninase"/>
</dbReference>
<comment type="catalytic activity">
    <reaction evidence="4 5">
        <text>L-kynurenine + H2O = anthranilate + L-alanine + H(+)</text>
        <dbReference type="Rhea" id="RHEA:16813"/>
        <dbReference type="ChEBI" id="CHEBI:15377"/>
        <dbReference type="ChEBI" id="CHEBI:15378"/>
        <dbReference type="ChEBI" id="CHEBI:16567"/>
        <dbReference type="ChEBI" id="CHEBI:57959"/>
        <dbReference type="ChEBI" id="CHEBI:57972"/>
        <dbReference type="EC" id="3.7.1.3"/>
    </reaction>
</comment>
<dbReference type="EC" id="3.7.1.3" evidence="4 5"/>
<evidence type="ECO:0000256" key="2">
    <source>
        <dbReference type="ARBA" id="ARBA00022801"/>
    </source>
</evidence>
<dbReference type="PANTHER" id="PTHR14084:SF0">
    <property type="entry name" value="KYNURENINASE"/>
    <property type="match status" value="1"/>
</dbReference>
<dbReference type="GO" id="GO:0034354">
    <property type="term" value="P:'de novo' NAD+ biosynthetic process from L-tryptophan"/>
    <property type="evidence" value="ECO:0007669"/>
    <property type="project" value="UniProtKB-UniRule"/>
</dbReference>
<dbReference type="OrthoDB" id="5978656at2759"/>
<dbReference type="Pfam" id="PF22580">
    <property type="entry name" value="KYNU_C"/>
    <property type="match status" value="1"/>
</dbReference>
<dbReference type="STRING" id="133412.A0A1R1X122"/>
<dbReference type="AlphaFoldDB" id="A0A1R1X122"/>
<dbReference type="GO" id="GO:0030429">
    <property type="term" value="F:kynureninase activity"/>
    <property type="evidence" value="ECO:0007669"/>
    <property type="project" value="UniProtKB-UniRule"/>
</dbReference>
<name>A0A1R1X122_9FUNG</name>
<feature type="binding site" evidence="4">
    <location>
        <position position="252"/>
    </location>
    <ligand>
        <name>pyridoxal 5'-phosphate</name>
        <dbReference type="ChEBI" id="CHEBI:597326"/>
    </ligand>
</feature>
<comment type="cofactor">
    <cofactor evidence="4 5">
        <name>pyridoxal 5'-phosphate</name>
        <dbReference type="ChEBI" id="CHEBI:597326"/>
    </cofactor>
</comment>
<dbReference type="Proteomes" id="UP000187283">
    <property type="component" value="Unassembled WGS sequence"/>
</dbReference>
<accession>A0A1R1X122</accession>
<evidence type="ECO:0000256" key="1">
    <source>
        <dbReference type="ARBA" id="ARBA00022642"/>
    </source>
</evidence>
<dbReference type="InterPro" id="IPR015421">
    <property type="entry name" value="PyrdxlP-dep_Trfase_major"/>
</dbReference>
<feature type="binding site" evidence="4">
    <location>
        <position position="249"/>
    </location>
    <ligand>
        <name>pyridoxal 5'-phosphate</name>
        <dbReference type="ChEBI" id="CHEBI:597326"/>
    </ligand>
</feature>
<comment type="caution">
    <text evidence="4">Lacks conserved residue(s) required for the propagation of feature annotation.</text>
</comment>
<reference evidence="6 7" key="1">
    <citation type="submission" date="2017-01" db="EMBL/GenBank/DDBJ databases">
        <authorList>
            <person name="Mah S.A."/>
            <person name="Swanson W.J."/>
            <person name="Moy G.W."/>
            <person name="Vacquier V.D."/>
        </authorList>
    </citation>
    <scope>NUCLEOTIDE SEQUENCE [LARGE SCALE GENOMIC DNA]</scope>
    <source>
        <strain evidence="6 7">GSMNP</strain>
    </source>
</reference>
<dbReference type="GO" id="GO:0005737">
    <property type="term" value="C:cytoplasm"/>
    <property type="evidence" value="ECO:0007669"/>
    <property type="project" value="UniProtKB-SubCell"/>
</dbReference>
<feature type="binding site" evidence="4">
    <location>
        <begin position="164"/>
        <end position="167"/>
    </location>
    <ligand>
        <name>pyridoxal 5'-phosphate</name>
        <dbReference type="ChEBI" id="CHEBI:597326"/>
    </ligand>
</feature>
<protein>
    <recommendedName>
        <fullName evidence="4 5">Kynureninase</fullName>
        <ecNumber evidence="4 5">3.7.1.3</ecNumber>
    </recommendedName>
    <alternativeName>
        <fullName evidence="4">Biosynthesis of nicotinic acid protein 5</fullName>
    </alternativeName>
    <alternativeName>
        <fullName evidence="4">L-kynurenine hydrolase</fullName>
    </alternativeName>
</protein>
<evidence type="ECO:0000256" key="5">
    <source>
        <dbReference type="PIRNR" id="PIRNR038800"/>
    </source>
</evidence>
<dbReference type="GO" id="GO:0019805">
    <property type="term" value="P:quinolinate biosynthetic process"/>
    <property type="evidence" value="ECO:0007669"/>
    <property type="project" value="UniProtKB-UniRule"/>
</dbReference>
<feature type="binding site" evidence="4">
    <location>
        <position position="137"/>
    </location>
    <ligand>
        <name>pyridoxal 5'-phosphate</name>
        <dbReference type="ChEBI" id="CHEBI:597326"/>
    </ligand>
</feature>
<organism evidence="6 7">
    <name type="scientific">Smittium culicis</name>
    <dbReference type="NCBI Taxonomy" id="133412"/>
    <lineage>
        <taxon>Eukaryota</taxon>
        <taxon>Fungi</taxon>
        <taxon>Fungi incertae sedis</taxon>
        <taxon>Zoopagomycota</taxon>
        <taxon>Kickxellomycotina</taxon>
        <taxon>Harpellomycetes</taxon>
        <taxon>Harpellales</taxon>
        <taxon>Legeriomycetaceae</taxon>
        <taxon>Smittium</taxon>
    </lineage>
</organism>
<feature type="binding site" evidence="4">
    <location>
        <position position="305"/>
    </location>
    <ligand>
        <name>pyridoxal 5'-phosphate</name>
        <dbReference type="ChEBI" id="CHEBI:597326"/>
    </ligand>
</feature>
<comment type="catalytic activity">
    <reaction evidence="5">
        <text>3-hydroxy-L-kynurenine + H2O = 3-hydroxyanthranilate + L-alanine + H(+)</text>
        <dbReference type="Rhea" id="RHEA:25143"/>
        <dbReference type="ChEBI" id="CHEBI:15377"/>
        <dbReference type="ChEBI" id="CHEBI:15378"/>
        <dbReference type="ChEBI" id="CHEBI:36559"/>
        <dbReference type="ChEBI" id="CHEBI:57972"/>
        <dbReference type="ChEBI" id="CHEBI:58125"/>
        <dbReference type="EC" id="3.7.1.3"/>
    </reaction>
</comment>
<dbReference type="Gene3D" id="3.40.640.10">
    <property type="entry name" value="Type I PLP-dependent aspartate aminotransferase-like (Major domain)"/>
    <property type="match status" value="1"/>
</dbReference>
<keyword evidence="4 5" id="KW-0963">Cytoplasm</keyword>
<dbReference type="PANTHER" id="PTHR14084">
    <property type="entry name" value="KYNURENINASE"/>
    <property type="match status" value="1"/>
</dbReference>
<evidence type="ECO:0000256" key="3">
    <source>
        <dbReference type="ARBA" id="ARBA00022898"/>
    </source>
</evidence>
<comment type="function">
    <text evidence="4 5">Catalyzes the cleavage of L-kynurenine (L-Kyn) and L-3-hydroxykynurenine (L-3OHKyn) into anthranilic acid (AA) and 3-hydroxyanthranilic acid (3-OHAA), respectively.</text>
</comment>
<dbReference type="SUPFAM" id="SSF53383">
    <property type="entry name" value="PLP-dependent transferases"/>
    <property type="match status" value="1"/>
</dbReference>
<keyword evidence="7" id="KW-1185">Reference proteome</keyword>
<keyword evidence="1 4" id="KW-0662">Pyridine nucleotide biosynthesis</keyword>
<dbReference type="UniPathway" id="UPA00334">
    <property type="reaction ID" value="UER00455"/>
</dbReference>
<dbReference type="Gene3D" id="3.90.1150.10">
    <property type="entry name" value="Aspartate Aminotransferase, domain 1"/>
    <property type="match status" value="1"/>
</dbReference>
<comment type="caution">
    <text evidence="6">The sequence shown here is derived from an EMBL/GenBank/DDBJ whole genome shotgun (WGS) entry which is preliminary data.</text>
</comment>
<keyword evidence="2 4" id="KW-0378">Hydrolase</keyword>
<dbReference type="PIRSF" id="PIRSF038800">
    <property type="entry name" value="KYNU"/>
    <property type="match status" value="1"/>
</dbReference>
<gene>
    <name evidence="4" type="primary">BNA5</name>
    <name evidence="6" type="ORF">AYI70_g11639</name>
</gene>
<dbReference type="EMBL" id="LSSN01005835">
    <property type="protein sequence ID" value="OMJ08287.1"/>
    <property type="molecule type" value="Genomic_DNA"/>
</dbReference>
<feature type="binding site" evidence="4">
    <location>
        <position position="274"/>
    </location>
    <ligand>
        <name>pyridoxal 5'-phosphate</name>
        <dbReference type="ChEBI" id="CHEBI:597326"/>
    </ligand>
</feature>
<comment type="pathway">
    <text evidence="4 5">Amino-acid degradation; L-kynurenine degradation; L-alanine and anthranilate from L-kynurenine: step 1/1.</text>
</comment>
<evidence type="ECO:0000256" key="4">
    <source>
        <dbReference type="HAMAP-Rule" id="MF_03017"/>
    </source>
</evidence>
<dbReference type="GO" id="GO:0043420">
    <property type="term" value="P:anthranilate metabolic process"/>
    <property type="evidence" value="ECO:0007669"/>
    <property type="project" value="UniProtKB-UniRule"/>
</dbReference>
<comment type="similarity">
    <text evidence="4 5">Belongs to the kynureninase family.</text>
</comment>
<evidence type="ECO:0000313" key="6">
    <source>
        <dbReference type="EMBL" id="OMJ08287.1"/>
    </source>
</evidence>
<dbReference type="GO" id="GO:0030170">
    <property type="term" value="F:pyridoxal phosphate binding"/>
    <property type="evidence" value="ECO:0007669"/>
    <property type="project" value="UniProtKB-UniRule"/>
</dbReference>